<evidence type="ECO:0000313" key="2">
    <source>
        <dbReference type="Proteomes" id="UP000300879"/>
    </source>
</evidence>
<accession>A0A4P8XF26</accession>
<dbReference type="KEGG" id="palo:E6C60_0261"/>
<reference evidence="1 2" key="1">
    <citation type="submission" date="2019-05" db="EMBL/GenBank/DDBJ databases">
        <authorList>
            <person name="Chen C."/>
        </authorList>
    </citation>
    <scope>NUCLEOTIDE SEQUENCE [LARGE SCALE GENOMIC DNA]</scope>
    <source>
        <strain evidence="1 2">HB172198</strain>
    </source>
</reference>
<proteinExistence type="predicted"/>
<sequence>MYNAKVNTFSEYWSKWKGLGYSTNAKESIKQNSITYF</sequence>
<name>A0A4P8XF26_9BACL</name>
<dbReference type="AlphaFoldDB" id="A0A4P8XF26"/>
<evidence type="ECO:0000313" key="1">
    <source>
        <dbReference type="EMBL" id="QCT00987.1"/>
    </source>
</evidence>
<organism evidence="1 2">
    <name type="scientific">Paenibacillus algicola</name>
    <dbReference type="NCBI Taxonomy" id="2565926"/>
    <lineage>
        <taxon>Bacteria</taxon>
        <taxon>Bacillati</taxon>
        <taxon>Bacillota</taxon>
        <taxon>Bacilli</taxon>
        <taxon>Bacillales</taxon>
        <taxon>Paenibacillaceae</taxon>
        <taxon>Paenibacillus</taxon>
    </lineage>
</organism>
<gene>
    <name evidence="1" type="ORF">E6C60_0261</name>
</gene>
<keyword evidence="2" id="KW-1185">Reference proteome</keyword>
<dbReference type="EMBL" id="CP040396">
    <property type="protein sequence ID" value="QCT00987.1"/>
    <property type="molecule type" value="Genomic_DNA"/>
</dbReference>
<dbReference type="Proteomes" id="UP000300879">
    <property type="component" value="Chromosome"/>
</dbReference>
<protein>
    <submittedName>
        <fullName evidence="1">Uncharacterized protein</fullName>
    </submittedName>
</protein>